<evidence type="ECO:0000256" key="1">
    <source>
        <dbReference type="SAM" id="Coils"/>
    </source>
</evidence>
<dbReference type="AlphaFoldDB" id="A0AAD5YPN3"/>
<sequence length="229" mass="25624">MAQPDQAYTTPRPIINNPPTVDDVLRQGDYLNRLRFGIYLGMEPPPSRDVLVDAQTNLATITDQVFPPAGTPQAEMVQLRGDIRGFMTRYDHDQDTFGTTLRNLEHTLANLRNEIQGIHTDVQGIRTDVQGIRNDVQGIRNDVQGVRNEIQDIRNDIEGVRNELDTDRKRREVYAFNAKASENQALCDPARGPALIPFDPPITKVQVIKLDCAALLFAIDIVSDAFTSS</sequence>
<evidence type="ECO:0000313" key="2">
    <source>
        <dbReference type="EMBL" id="KAJ3552788.1"/>
    </source>
</evidence>
<organism evidence="2 3">
    <name type="scientific">Leucocoprinus birnbaumii</name>
    <dbReference type="NCBI Taxonomy" id="56174"/>
    <lineage>
        <taxon>Eukaryota</taxon>
        <taxon>Fungi</taxon>
        <taxon>Dikarya</taxon>
        <taxon>Basidiomycota</taxon>
        <taxon>Agaricomycotina</taxon>
        <taxon>Agaricomycetes</taxon>
        <taxon>Agaricomycetidae</taxon>
        <taxon>Agaricales</taxon>
        <taxon>Agaricineae</taxon>
        <taxon>Agaricaceae</taxon>
        <taxon>Leucocoprinus</taxon>
    </lineage>
</organism>
<gene>
    <name evidence="2" type="ORF">NP233_g12792</name>
</gene>
<protein>
    <submittedName>
        <fullName evidence="2">Uncharacterized protein</fullName>
    </submittedName>
</protein>
<dbReference type="Proteomes" id="UP001213000">
    <property type="component" value="Unassembled WGS sequence"/>
</dbReference>
<comment type="caution">
    <text evidence="2">The sequence shown here is derived from an EMBL/GenBank/DDBJ whole genome shotgun (WGS) entry which is preliminary data.</text>
</comment>
<dbReference type="SUPFAM" id="SSF58100">
    <property type="entry name" value="Bacterial hemolysins"/>
    <property type="match status" value="1"/>
</dbReference>
<keyword evidence="1" id="KW-0175">Coiled coil</keyword>
<proteinExistence type="predicted"/>
<reference evidence="2" key="1">
    <citation type="submission" date="2022-07" db="EMBL/GenBank/DDBJ databases">
        <title>Genome Sequence of Leucocoprinus birnbaumii.</title>
        <authorList>
            <person name="Buettner E."/>
        </authorList>
    </citation>
    <scope>NUCLEOTIDE SEQUENCE</scope>
    <source>
        <strain evidence="2">VT141</strain>
    </source>
</reference>
<name>A0AAD5YPN3_9AGAR</name>
<evidence type="ECO:0000313" key="3">
    <source>
        <dbReference type="Proteomes" id="UP001213000"/>
    </source>
</evidence>
<accession>A0AAD5YPN3</accession>
<dbReference type="EMBL" id="JANIEX010002003">
    <property type="protein sequence ID" value="KAJ3552788.1"/>
    <property type="molecule type" value="Genomic_DNA"/>
</dbReference>
<dbReference type="Gene3D" id="1.20.58.130">
    <property type="match status" value="1"/>
</dbReference>
<keyword evidence="3" id="KW-1185">Reference proteome</keyword>
<feature type="coiled-coil region" evidence="1">
    <location>
        <begin position="101"/>
        <end position="170"/>
    </location>
</feature>